<accession>A0A085VZ28</accession>
<proteinExistence type="predicted"/>
<dbReference type="InterPro" id="IPR036812">
    <property type="entry name" value="NAD(P)_OxRdtase_dom_sf"/>
</dbReference>
<reference evidence="2 3" key="1">
    <citation type="submission" date="2014-04" db="EMBL/GenBank/DDBJ databases">
        <title>Genome assembly of Hyalangium minutum DSM 14724.</title>
        <authorList>
            <person name="Sharma G."/>
            <person name="Subramanian S."/>
        </authorList>
    </citation>
    <scope>NUCLEOTIDE SEQUENCE [LARGE SCALE GENOMIC DNA]</scope>
    <source>
        <strain evidence="2 3">DSM 14724</strain>
    </source>
</reference>
<keyword evidence="3" id="KW-1185">Reference proteome</keyword>
<name>A0A085VZ28_9BACT</name>
<dbReference type="EMBL" id="JMCB01000040">
    <property type="protein sequence ID" value="KFE58453.1"/>
    <property type="molecule type" value="Genomic_DNA"/>
</dbReference>
<organism evidence="2 3">
    <name type="scientific">Hyalangium minutum</name>
    <dbReference type="NCBI Taxonomy" id="394096"/>
    <lineage>
        <taxon>Bacteria</taxon>
        <taxon>Pseudomonadati</taxon>
        <taxon>Myxococcota</taxon>
        <taxon>Myxococcia</taxon>
        <taxon>Myxococcales</taxon>
        <taxon>Cystobacterineae</taxon>
        <taxon>Archangiaceae</taxon>
        <taxon>Hyalangium</taxon>
    </lineage>
</organism>
<dbReference type="EMBL" id="JMCB01000029">
    <property type="protein sequence ID" value="KFE60691.1"/>
    <property type="molecule type" value="Genomic_DNA"/>
</dbReference>
<comment type="caution">
    <text evidence="2">The sequence shown here is derived from an EMBL/GenBank/DDBJ whole genome shotgun (WGS) entry which is preliminary data.</text>
</comment>
<evidence type="ECO:0008006" key="4">
    <source>
        <dbReference type="Google" id="ProtNLM"/>
    </source>
</evidence>
<sequence>MSEMTKRQLGNSELEVSALGFGFMGLNHGCGTALRRAWASRP</sequence>
<evidence type="ECO:0000313" key="3">
    <source>
        <dbReference type="Proteomes" id="UP000028725"/>
    </source>
</evidence>
<dbReference type="Proteomes" id="UP000028725">
    <property type="component" value="Unassembled WGS sequence"/>
</dbReference>
<dbReference type="AlphaFoldDB" id="A0A085VZ28"/>
<gene>
    <name evidence="2" type="ORF">DB31_4873</name>
    <name evidence="1" type="ORF">DB31_6719</name>
</gene>
<evidence type="ECO:0000313" key="2">
    <source>
        <dbReference type="EMBL" id="KFE60691.1"/>
    </source>
</evidence>
<protein>
    <recommendedName>
        <fullName evidence="4">Aldo/keto reductase</fullName>
    </recommendedName>
</protein>
<dbReference type="SUPFAM" id="SSF51430">
    <property type="entry name" value="NAD(P)-linked oxidoreductase"/>
    <property type="match status" value="1"/>
</dbReference>
<dbReference type="STRING" id="394096.DB31_4873"/>
<evidence type="ECO:0000313" key="1">
    <source>
        <dbReference type="EMBL" id="KFE58453.1"/>
    </source>
</evidence>